<dbReference type="AlphaFoldDB" id="A0A1V4ET53"/>
<dbReference type="EMBL" id="MWPS01000022">
    <property type="protein sequence ID" value="OPG16042.1"/>
    <property type="molecule type" value="Genomic_DNA"/>
</dbReference>
<sequence>MKSKELRCWSRWGEIYNMLSTYEKLPADLLLPHGEKRRRIFLAGKGGVGKTTLACTIAMYTADQGLKTLLVTTDPAAHIGNVFGETVTASPKQISGTSLWLARIDPKVAFEAYRQQVLSSLVDQFGNGETVNRVSEELNSPCTEEVAVFQEFLEYLLSDEYEVTVFDTAPTGHTIRLLQLSWDYETELENKDAFTAETAALDGAQLARMNDAIRTLQDRDETGMFFVTLPEATPIAEMERAMADLERTQIHTEAIIINQVLPEEAATSRLFGKRLKLQTAHIKAVKERNSDQTIAVATLQEDEILGPELLKQFAEQVVEKSQEVIV</sequence>
<dbReference type="InterPro" id="IPR016300">
    <property type="entry name" value="ATPase_ArsA/GET3"/>
</dbReference>
<dbReference type="GO" id="GO:0005524">
    <property type="term" value="F:ATP binding"/>
    <property type="evidence" value="ECO:0007669"/>
    <property type="project" value="InterPro"/>
</dbReference>
<dbReference type="GO" id="GO:0016887">
    <property type="term" value="F:ATP hydrolysis activity"/>
    <property type="evidence" value="ECO:0007669"/>
    <property type="project" value="InterPro"/>
</dbReference>
<proteinExistence type="inferred from homology"/>
<dbReference type="PANTHER" id="PTHR10803:SF3">
    <property type="entry name" value="ATPASE GET3"/>
    <property type="match status" value="1"/>
</dbReference>
<evidence type="ECO:0000259" key="2">
    <source>
        <dbReference type="Pfam" id="PF02374"/>
    </source>
</evidence>
<comment type="similarity">
    <text evidence="1">Belongs to the arsA ATPase family.</text>
</comment>
<accession>A0A1V4ET53</accession>
<evidence type="ECO:0000313" key="4">
    <source>
        <dbReference type="Proteomes" id="UP000190229"/>
    </source>
</evidence>
<evidence type="ECO:0000313" key="3">
    <source>
        <dbReference type="EMBL" id="OPG16042.1"/>
    </source>
</evidence>
<feature type="domain" description="ArsA/GET3 Anion-transporting ATPase-like" evidence="2">
    <location>
        <begin position="38"/>
        <end position="318"/>
    </location>
</feature>
<dbReference type="Pfam" id="PF02374">
    <property type="entry name" value="ArsA_ATPase"/>
    <property type="match status" value="1"/>
</dbReference>
<dbReference type="InterPro" id="IPR025723">
    <property type="entry name" value="ArsA/GET3_ATPase-like"/>
</dbReference>
<protein>
    <recommendedName>
        <fullName evidence="2">ArsA/GET3 Anion-transporting ATPase-like domain-containing protein</fullName>
    </recommendedName>
</protein>
<dbReference type="PANTHER" id="PTHR10803">
    <property type="entry name" value="ARSENICAL PUMP-DRIVING ATPASE ARSENITE-TRANSLOCATING ATPASE"/>
    <property type="match status" value="1"/>
</dbReference>
<keyword evidence="4" id="KW-1185">Reference proteome</keyword>
<comment type="caution">
    <text evidence="3">The sequence shown here is derived from an EMBL/GenBank/DDBJ whole genome shotgun (WGS) entry which is preliminary data.</text>
</comment>
<name>A0A1V4ET53_9BACL</name>
<dbReference type="CDD" id="cd02035">
    <property type="entry name" value="ArsA"/>
    <property type="match status" value="1"/>
</dbReference>
<reference evidence="3 4" key="1">
    <citation type="submission" date="2017-02" db="EMBL/GenBank/DDBJ databases">
        <title>Draft genome of Acidibacillus ferrooxidans Huett2.</title>
        <authorList>
            <person name="Schopf S."/>
        </authorList>
    </citation>
    <scope>NUCLEOTIDE SEQUENCE [LARGE SCALE GENOMIC DNA]</scope>
    <source>
        <strain evidence="3 4">Huett2</strain>
    </source>
</reference>
<dbReference type="NCBIfam" id="TIGR00345">
    <property type="entry name" value="GET3_arsA_TRC40"/>
    <property type="match status" value="1"/>
</dbReference>
<dbReference type="Proteomes" id="UP000190229">
    <property type="component" value="Unassembled WGS sequence"/>
</dbReference>
<dbReference type="Gene3D" id="3.40.50.300">
    <property type="entry name" value="P-loop containing nucleotide triphosphate hydrolases"/>
    <property type="match status" value="1"/>
</dbReference>
<evidence type="ECO:0000256" key="1">
    <source>
        <dbReference type="ARBA" id="ARBA00011040"/>
    </source>
</evidence>
<gene>
    <name evidence="3" type="ORF">B2M26_08305</name>
</gene>
<dbReference type="SUPFAM" id="SSF52540">
    <property type="entry name" value="P-loop containing nucleoside triphosphate hydrolases"/>
    <property type="match status" value="1"/>
</dbReference>
<organism evidence="3 4">
    <name type="scientific">Ferroacidibacillus organovorans</name>
    <dbReference type="NCBI Taxonomy" id="1765683"/>
    <lineage>
        <taxon>Bacteria</taxon>
        <taxon>Bacillati</taxon>
        <taxon>Bacillota</taxon>
        <taxon>Bacilli</taxon>
        <taxon>Bacillales</taxon>
        <taxon>Alicyclobacillaceae</taxon>
        <taxon>Ferroacidibacillus</taxon>
    </lineage>
</organism>
<dbReference type="InterPro" id="IPR027417">
    <property type="entry name" value="P-loop_NTPase"/>
</dbReference>